<reference evidence="9" key="1">
    <citation type="submission" date="2025-08" db="UniProtKB">
        <authorList>
            <consortium name="RefSeq"/>
        </authorList>
    </citation>
    <scope>IDENTIFICATION</scope>
</reference>
<dbReference type="InterPro" id="IPR036259">
    <property type="entry name" value="MFS_trans_sf"/>
</dbReference>
<evidence type="ECO:0000313" key="9">
    <source>
        <dbReference type="RefSeq" id="XP_033799164.1"/>
    </source>
</evidence>
<proteinExistence type="predicted"/>
<feature type="transmembrane region" description="Helical" evidence="6">
    <location>
        <begin position="366"/>
        <end position="384"/>
    </location>
</feature>
<dbReference type="KEGG" id="gsh:117359872"/>
<feature type="transmembrane region" description="Helical" evidence="6">
    <location>
        <begin position="334"/>
        <end position="354"/>
    </location>
</feature>
<dbReference type="PROSITE" id="PS50850">
    <property type="entry name" value="MFS"/>
    <property type="match status" value="1"/>
</dbReference>
<dbReference type="Proteomes" id="UP000515159">
    <property type="component" value="Chromosome 4"/>
</dbReference>
<feature type="transmembrane region" description="Helical" evidence="6">
    <location>
        <begin position="168"/>
        <end position="186"/>
    </location>
</feature>
<evidence type="ECO:0000256" key="1">
    <source>
        <dbReference type="ARBA" id="ARBA00004141"/>
    </source>
</evidence>
<keyword evidence="2 6" id="KW-0812">Transmembrane</keyword>
<dbReference type="CTD" id="55356"/>
<gene>
    <name evidence="9" type="primary">SLC22A15</name>
</gene>
<feature type="domain" description="Major facilitator superfamily (MFS) profile" evidence="7">
    <location>
        <begin position="22"/>
        <end position="482"/>
    </location>
</feature>
<feature type="transmembrane region" description="Helical" evidence="6">
    <location>
        <begin position="139"/>
        <end position="162"/>
    </location>
</feature>
<name>A0A6P8QPX4_GEOSA</name>
<dbReference type="FunCoup" id="A0A6P8QPX4">
    <property type="interactions" value="27"/>
</dbReference>
<feature type="transmembrane region" description="Helical" evidence="6">
    <location>
        <begin position="20"/>
        <end position="46"/>
    </location>
</feature>
<dbReference type="OrthoDB" id="5296287at2759"/>
<sequence length="542" mass="60823">MMNVNEAFKLVGQLGIYQAYLCFVLAFLLPLYSAMEAILIALVGAVPPYYWDHEGLVFNQSQLASNDPAFLDWVRRANVSEIHKHVHFNGTFTSIATEWYLIGDTEYEINAASSFYFTGVLVGVILFGQLSDRYGRKIVYLSGLVLDILFSLANALAPSYLFFAASRFMVGIMNGGMALVAFVLLNEYIDATYWALAGSIGNISFALGITLYALIGYFIQNWRILEIVVNVLGTIIFLLSLFIPESPRWLYSQGRLNEAEDVLYLIAKRNCKHKCTICLTPRTKEIQELGSILDIFRHRVLLQRTLIMMYIWFVCSLVYYGLTLHSRDLNGNVYTNLALSGLVEIPSYPISLYLINQKWCGRRRTLLGFLCFGGLACLMVMVLPHKKGDETFFSSAQLLSLLGKMTISASFNIVYIYTSELYPTIVRNVGMGICSMFSRVGGIIAPFIPALKNVQWSLPFIVYGVAGVSSGLMSLFLPETLNKPLCDTIGDLQVYSYRRLGNEVLSLQAVTGRVLDHETQGTTSDSDNEEYYDADEETQMIK</sequence>
<feature type="compositionally biased region" description="Acidic residues" evidence="5">
    <location>
        <begin position="526"/>
        <end position="542"/>
    </location>
</feature>
<keyword evidence="8" id="KW-1185">Reference proteome</keyword>
<evidence type="ECO:0000256" key="4">
    <source>
        <dbReference type="ARBA" id="ARBA00023136"/>
    </source>
</evidence>
<keyword evidence="4 6" id="KW-0472">Membrane</keyword>
<comment type="subcellular location">
    <subcellularLocation>
        <location evidence="1">Membrane</location>
        <topology evidence="1">Multi-pass membrane protein</topology>
    </subcellularLocation>
</comment>
<dbReference type="InterPro" id="IPR020846">
    <property type="entry name" value="MFS_dom"/>
</dbReference>
<dbReference type="GeneID" id="117359872"/>
<feature type="transmembrane region" description="Helical" evidence="6">
    <location>
        <begin position="224"/>
        <end position="243"/>
    </location>
</feature>
<evidence type="ECO:0000256" key="3">
    <source>
        <dbReference type="ARBA" id="ARBA00022989"/>
    </source>
</evidence>
<feature type="transmembrane region" description="Helical" evidence="6">
    <location>
        <begin position="429"/>
        <end position="448"/>
    </location>
</feature>
<keyword evidence="3 6" id="KW-1133">Transmembrane helix</keyword>
<feature type="transmembrane region" description="Helical" evidence="6">
    <location>
        <begin position="193"/>
        <end position="218"/>
    </location>
</feature>
<dbReference type="Gene3D" id="1.20.1250.20">
    <property type="entry name" value="MFS general substrate transporter like domains"/>
    <property type="match status" value="1"/>
</dbReference>
<dbReference type="GO" id="GO:0016020">
    <property type="term" value="C:membrane"/>
    <property type="evidence" value="ECO:0007669"/>
    <property type="project" value="UniProtKB-SubCell"/>
</dbReference>
<organism evidence="8 9">
    <name type="scientific">Geotrypetes seraphini</name>
    <name type="common">Gaboon caecilian</name>
    <name type="synonym">Caecilia seraphini</name>
    <dbReference type="NCBI Taxonomy" id="260995"/>
    <lineage>
        <taxon>Eukaryota</taxon>
        <taxon>Metazoa</taxon>
        <taxon>Chordata</taxon>
        <taxon>Craniata</taxon>
        <taxon>Vertebrata</taxon>
        <taxon>Euteleostomi</taxon>
        <taxon>Amphibia</taxon>
        <taxon>Gymnophiona</taxon>
        <taxon>Geotrypetes</taxon>
    </lineage>
</organism>
<evidence type="ECO:0000256" key="6">
    <source>
        <dbReference type="SAM" id="Phobius"/>
    </source>
</evidence>
<protein>
    <submittedName>
        <fullName evidence="9">Solute carrier family 22 member 15 isoform X1</fullName>
    </submittedName>
</protein>
<dbReference type="RefSeq" id="XP_033799164.1">
    <property type="nucleotide sequence ID" value="XM_033943273.1"/>
</dbReference>
<dbReference type="AlphaFoldDB" id="A0A6P8QPX4"/>
<dbReference type="Pfam" id="PF00083">
    <property type="entry name" value="Sugar_tr"/>
    <property type="match status" value="1"/>
</dbReference>
<dbReference type="InParanoid" id="A0A6P8QPX4"/>
<accession>A0A6P8QPX4</accession>
<dbReference type="PANTHER" id="PTHR24064">
    <property type="entry name" value="SOLUTE CARRIER FAMILY 22 MEMBER"/>
    <property type="match status" value="1"/>
</dbReference>
<feature type="transmembrane region" description="Helical" evidence="6">
    <location>
        <begin position="109"/>
        <end position="127"/>
    </location>
</feature>
<feature type="transmembrane region" description="Helical" evidence="6">
    <location>
        <begin position="460"/>
        <end position="477"/>
    </location>
</feature>
<feature type="transmembrane region" description="Helical" evidence="6">
    <location>
        <begin position="305"/>
        <end position="322"/>
    </location>
</feature>
<feature type="region of interest" description="Disordered" evidence="5">
    <location>
        <begin position="516"/>
        <end position="542"/>
    </location>
</feature>
<feature type="transmembrane region" description="Helical" evidence="6">
    <location>
        <begin position="396"/>
        <end position="417"/>
    </location>
</feature>
<evidence type="ECO:0000256" key="5">
    <source>
        <dbReference type="SAM" id="MobiDB-lite"/>
    </source>
</evidence>
<evidence type="ECO:0000259" key="7">
    <source>
        <dbReference type="PROSITE" id="PS50850"/>
    </source>
</evidence>
<dbReference type="GO" id="GO:0022857">
    <property type="term" value="F:transmembrane transporter activity"/>
    <property type="evidence" value="ECO:0007669"/>
    <property type="project" value="InterPro"/>
</dbReference>
<dbReference type="SUPFAM" id="SSF103473">
    <property type="entry name" value="MFS general substrate transporter"/>
    <property type="match status" value="1"/>
</dbReference>
<evidence type="ECO:0000313" key="8">
    <source>
        <dbReference type="Proteomes" id="UP000515159"/>
    </source>
</evidence>
<dbReference type="InterPro" id="IPR005828">
    <property type="entry name" value="MFS_sugar_transport-like"/>
</dbReference>
<evidence type="ECO:0000256" key="2">
    <source>
        <dbReference type="ARBA" id="ARBA00022692"/>
    </source>
</evidence>